<comment type="caution">
    <text evidence="1">The sequence shown here is derived from an EMBL/GenBank/DDBJ whole genome shotgun (WGS) entry which is preliminary data.</text>
</comment>
<dbReference type="Proteomes" id="UP001157502">
    <property type="component" value="Chromosome 12"/>
</dbReference>
<gene>
    <name evidence="1" type="ORF">DPEC_G00147850</name>
</gene>
<reference evidence="1" key="1">
    <citation type="submission" date="2021-05" db="EMBL/GenBank/DDBJ databases">
        <authorList>
            <person name="Pan Q."/>
            <person name="Jouanno E."/>
            <person name="Zahm M."/>
            <person name="Klopp C."/>
            <person name="Cabau C."/>
            <person name="Louis A."/>
            <person name="Berthelot C."/>
            <person name="Parey E."/>
            <person name="Roest Crollius H."/>
            <person name="Montfort J."/>
            <person name="Robinson-Rechavi M."/>
            <person name="Bouchez O."/>
            <person name="Lampietro C."/>
            <person name="Lopez Roques C."/>
            <person name="Donnadieu C."/>
            <person name="Postlethwait J."/>
            <person name="Bobe J."/>
            <person name="Dillon D."/>
            <person name="Chandos A."/>
            <person name="von Hippel F."/>
            <person name="Guiguen Y."/>
        </authorList>
    </citation>
    <scope>NUCLEOTIDE SEQUENCE</scope>
    <source>
        <strain evidence="1">YG-Jan2019</strain>
    </source>
</reference>
<sequence>MTDSIKANGYDLCLSIAGSLDIRQHRKGAPMRVPVARITLVFCTGTRLGAVPSIMVLNPRRRENLSNRTDSNSEETTASPATPGPTLLLPSTQRQDNSVMSVNIMTITRG</sequence>
<dbReference type="EMBL" id="CM055739">
    <property type="protein sequence ID" value="KAJ8003392.1"/>
    <property type="molecule type" value="Genomic_DNA"/>
</dbReference>
<proteinExistence type="predicted"/>
<organism evidence="1 2">
    <name type="scientific">Dallia pectoralis</name>
    <name type="common">Alaska blackfish</name>
    <dbReference type="NCBI Taxonomy" id="75939"/>
    <lineage>
        <taxon>Eukaryota</taxon>
        <taxon>Metazoa</taxon>
        <taxon>Chordata</taxon>
        <taxon>Craniata</taxon>
        <taxon>Vertebrata</taxon>
        <taxon>Euteleostomi</taxon>
        <taxon>Actinopterygii</taxon>
        <taxon>Neopterygii</taxon>
        <taxon>Teleostei</taxon>
        <taxon>Protacanthopterygii</taxon>
        <taxon>Esociformes</taxon>
        <taxon>Umbridae</taxon>
        <taxon>Dallia</taxon>
    </lineage>
</organism>
<name>A0ACC2GID9_DALPE</name>
<evidence type="ECO:0000313" key="2">
    <source>
        <dbReference type="Proteomes" id="UP001157502"/>
    </source>
</evidence>
<accession>A0ACC2GID9</accession>
<evidence type="ECO:0000313" key="1">
    <source>
        <dbReference type="EMBL" id="KAJ8003392.1"/>
    </source>
</evidence>
<keyword evidence="2" id="KW-1185">Reference proteome</keyword>
<protein>
    <submittedName>
        <fullName evidence="1">Uncharacterized protein</fullName>
    </submittedName>
</protein>